<keyword evidence="2 3" id="KW-0378">Hydrolase</keyword>
<dbReference type="InterPro" id="IPR002018">
    <property type="entry name" value="CarbesteraseB"/>
</dbReference>
<evidence type="ECO:0000313" key="6">
    <source>
        <dbReference type="Proteomes" id="UP000308953"/>
    </source>
</evidence>
<reference evidence="5 6" key="1">
    <citation type="submission" date="2018-10" db="EMBL/GenBank/DDBJ databases">
        <title>Fifty Aureobasidium pullulans genomes reveal a recombining polyextremotolerant generalist.</title>
        <authorList>
            <person name="Gostincar C."/>
            <person name="Turk M."/>
            <person name="Zajc J."/>
            <person name="Gunde-Cimerman N."/>
        </authorList>
    </citation>
    <scope>NUCLEOTIDE SEQUENCE [LARGE SCALE GENOMIC DNA]</scope>
    <source>
        <strain evidence="5 6">EXF-9785</strain>
    </source>
</reference>
<dbReference type="PROSITE" id="PS00941">
    <property type="entry name" value="CARBOXYLESTERASE_B_2"/>
    <property type="match status" value="1"/>
</dbReference>
<comment type="caution">
    <text evidence="5">The sequence shown here is derived from an EMBL/GenBank/DDBJ whole genome shotgun (WGS) entry which is preliminary data.</text>
</comment>
<dbReference type="EC" id="3.1.1.-" evidence="3"/>
<evidence type="ECO:0000313" key="5">
    <source>
        <dbReference type="EMBL" id="THX44250.1"/>
    </source>
</evidence>
<dbReference type="InterPro" id="IPR019826">
    <property type="entry name" value="Carboxylesterase_B_AS"/>
</dbReference>
<proteinExistence type="inferred from homology"/>
<evidence type="ECO:0000256" key="1">
    <source>
        <dbReference type="ARBA" id="ARBA00005964"/>
    </source>
</evidence>
<dbReference type="EMBL" id="QZAV01000005">
    <property type="protein sequence ID" value="THX44250.1"/>
    <property type="molecule type" value="Genomic_DNA"/>
</dbReference>
<organism evidence="5 6">
    <name type="scientific">Aureobasidium pullulans</name>
    <name type="common">Black yeast</name>
    <name type="synonym">Pullularia pullulans</name>
    <dbReference type="NCBI Taxonomy" id="5580"/>
    <lineage>
        <taxon>Eukaryota</taxon>
        <taxon>Fungi</taxon>
        <taxon>Dikarya</taxon>
        <taxon>Ascomycota</taxon>
        <taxon>Pezizomycotina</taxon>
        <taxon>Dothideomycetes</taxon>
        <taxon>Dothideomycetidae</taxon>
        <taxon>Dothideales</taxon>
        <taxon>Saccotheciaceae</taxon>
        <taxon>Aureobasidium</taxon>
    </lineage>
</organism>
<dbReference type="SUPFAM" id="SSF53474">
    <property type="entry name" value="alpha/beta-Hydrolases"/>
    <property type="match status" value="1"/>
</dbReference>
<comment type="similarity">
    <text evidence="1 3">Belongs to the type-B carboxylesterase/lipase family.</text>
</comment>
<protein>
    <recommendedName>
        <fullName evidence="3">Carboxylic ester hydrolase</fullName>
        <ecNumber evidence="3">3.1.1.-</ecNumber>
    </recommendedName>
</protein>
<evidence type="ECO:0000256" key="2">
    <source>
        <dbReference type="ARBA" id="ARBA00022801"/>
    </source>
</evidence>
<dbReference type="AlphaFoldDB" id="A0A4S9F968"/>
<dbReference type="InterPro" id="IPR029058">
    <property type="entry name" value="AB_hydrolase_fold"/>
</dbReference>
<dbReference type="GO" id="GO:0016787">
    <property type="term" value="F:hydrolase activity"/>
    <property type="evidence" value="ECO:0007669"/>
    <property type="project" value="UniProtKB-KW"/>
</dbReference>
<evidence type="ECO:0000259" key="4">
    <source>
        <dbReference type="Pfam" id="PF00135"/>
    </source>
</evidence>
<dbReference type="PANTHER" id="PTHR11559">
    <property type="entry name" value="CARBOXYLESTERASE"/>
    <property type="match status" value="1"/>
</dbReference>
<dbReference type="Gene3D" id="3.40.50.1820">
    <property type="entry name" value="alpha/beta hydrolase"/>
    <property type="match status" value="1"/>
</dbReference>
<dbReference type="Proteomes" id="UP000308953">
    <property type="component" value="Unassembled WGS sequence"/>
</dbReference>
<dbReference type="PROSITE" id="PS00122">
    <property type="entry name" value="CARBOXYLESTERASE_B_1"/>
    <property type="match status" value="1"/>
</dbReference>
<accession>A0A4S9F968</accession>
<gene>
    <name evidence="5" type="ORF">D6D10_00598</name>
</gene>
<name>A0A4S9F968_AURPU</name>
<dbReference type="Pfam" id="PF00135">
    <property type="entry name" value="COesterase"/>
    <property type="match status" value="1"/>
</dbReference>
<sequence length="663" mass="70774">MNTGGQHRDSNTEMTSKGLELFMKTTTDDALQVGRLPILKSPPSRPAGRAHLYHVRQQKPTAKLPEKTRTLITSTWCKNTTSWISTFPLTTAMSSSFRGNACSTRPSLQSTEALQSRMKTVTLLAVAFASISCVSALSSKISLDYATYQGLSGSDGITRFLGMQYAAPPVGDLRWKAPQDPAQTTAVQSAAKFKDVCIGVKQTVGTGLIGGFTYGEDCLYISVITPSSATNTSHLPVLFHIPGGGFAQLADPNLDFTDFVKTSGNNIVAVQINYRVGGLGFLAGEEVRSGGALNAGLLDQRKALQWVRKYISQFGGDPNRVTIFGGSAGAGSVGLQMTAYGGRDDGLFAGAYADAPAYSEVNSGSYSQFQFNNFATAAGCGSATDRLSCLRQADIAKIQKANVVGNYTDIAAQFTFNPVIDGTFVQDIPLRLFQTGHFVNVPMIVGDATDEGTLFAANAGSPEEVSGFMQANVPSLTEANLTTINQFYPLMAAQQPFHKAYFPSTAAAFGEATFICPGLTISSAVGASNQVWNYRFDQSSLALRLAGYGVLHAFDTGAIFGPNAGPMAGLLGIVENGLVFSSFANENADVVPIMMNYAISFVRTQDPNTYKSVLASDWQTYNKNGGKQRIVVRNSGVIYEDVPAAQQTRCAFWTEILANSFAE</sequence>
<dbReference type="InterPro" id="IPR019819">
    <property type="entry name" value="Carboxylesterase_B_CS"/>
</dbReference>
<dbReference type="InterPro" id="IPR050309">
    <property type="entry name" value="Type-B_Carboxylest/Lipase"/>
</dbReference>
<evidence type="ECO:0000256" key="3">
    <source>
        <dbReference type="RuleBase" id="RU361235"/>
    </source>
</evidence>
<feature type="domain" description="Carboxylesterase type B" evidence="4">
    <location>
        <begin position="151"/>
        <end position="626"/>
    </location>
</feature>